<reference evidence="2 3" key="1">
    <citation type="submission" date="2024-09" db="EMBL/GenBank/DDBJ databases">
        <title>Genome sequencing and assembly of Phytophthora oleae, isolate VK10A, causative agent of rot of olive drupes.</title>
        <authorList>
            <person name="Conti Taguali S."/>
            <person name="Riolo M."/>
            <person name="La Spada F."/>
            <person name="Cacciola S.O."/>
            <person name="Dionisio G."/>
        </authorList>
    </citation>
    <scope>NUCLEOTIDE SEQUENCE [LARGE SCALE GENOMIC DNA]</scope>
    <source>
        <strain evidence="2 3">VK10A</strain>
    </source>
</reference>
<accession>A0ABD3F292</accession>
<proteinExistence type="predicted"/>
<evidence type="ECO:0000313" key="3">
    <source>
        <dbReference type="Proteomes" id="UP001632037"/>
    </source>
</evidence>
<dbReference type="Proteomes" id="UP001632037">
    <property type="component" value="Unassembled WGS sequence"/>
</dbReference>
<name>A0ABD3F292_9STRA</name>
<protein>
    <submittedName>
        <fullName evidence="2">Uncharacterized protein</fullName>
    </submittedName>
</protein>
<dbReference type="EMBL" id="JBIMZQ010000040">
    <property type="protein sequence ID" value="KAL3660612.1"/>
    <property type="molecule type" value="Genomic_DNA"/>
</dbReference>
<gene>
    <name evidence="2" type="ORF">V7S43_014367</name>
</gene>
<sequence>MIVESDEDEVLVGKALLSELGIDIEQQLEYPASRGTDDDDSFEEPGGMPPCKPSVGDVVMNVVDALVQDAIDRVVVDDYSTSRLYEVVRKYGGWRLE</sequence>
<keyword evidence="3" id="KW-1185">Reference proteome</keyword>
<evidence type="ECO:0000313" key="2">
    <source>
        <dbReference type="EMBL" id="KAL3660612.1"/>
    </source>
</evidence>
<comment type="caution">
    <text evidence="2">The sequence shown here is derived from an EMBL/GenBank/DDBJ whole genome shotgun (WGS) entry which is preliminary data.</text>
</comment>
<organism evidence="2 3">
    <name type="scientific">Phytophthora oleae</name>
    <dbReference type="NCBI Taxonomy" id="2107226"/>
    <lineage>
        <taxon>Eukaryota</taxon>
        <taxon>Sar</taxon>
        <taxon>Stramenopiles</taxon>
        <taxon>Oomycota</taxon>
        <taxon>Peronosporomycetes</taxon>
        <taxon>Peronosporales</taxon>
        <taxon>Peronosporaceae</taxon>
        <taxon>Phytophthora</taxon>
    </lineage>
</organism>
<dbReference type="AlphaFoldDB" id="A0ABD3F292"/>
<feature type="region of interest" description="Disordered" evidence="1">
    <location>
        <begin position="28"/>
        <end position="51"/>
    </location>
</feature>
<evidence type="ECO:0000256" key="1">
    <source>
        <dbReference type="SAM" id="MobiDB-lite"/>
    </source>
</evidence>